<evidence type="ECO:0000256" key="1">
    <source>
        <dbReference type="SAM" id="MobiDB-lite"/>
    </source>
</evidence>
<feature type="region of interest" description="Disordered" evidence="1">
    <location>
        <begin position="1"/>
        <end position="24"/>
    </location>
</feature>
<evidence type="ECO:0000313" key="2">
    <source>
        <dbReference type="EMBL" id="KAL2871197.1"/>
    </source>
</evidence>
<dbReference type="Proteomes" id="UP001610432">
    <property type="component" value="Unassembled WGS sequence"/>
</dbReference>
<proteinExistence type="predicted"/>
<protein>
    <submittedName>
        <fullName evidence="2">Uncharacterized protein</fullName>
    </submittedName>
</protein>
<gene>
    <name evidence="2" type="ORF">BJX67DRAFT_343779</name>
</gene>
<feature type="compositionally biased region" description="Polar residues" evidence="1">
    <location>
        <begin position="7"/>
        <end position="21"/>
    </location>
</feature>
<keyword evidence="3" id="KW-1185">Reference proteome</keyword>
<name>A0ABR4M3N7_9EURO</name>
<dbReference type="GeneID" id="98143259"/>
<dbReference type="RefSeq" id="XP_070890176.1">
    <property type="nucleotide sequence ID" value="XM_071028187.1"/>
</dbReference>
<reference evidence="2 3" key="1">
    <citation type="submission" date="2024-07" db="EMBL/GenBank/DDBJ databases">
        <title>Section-level genome sequencing and comparative genomics of Aspergillus sections Usti and Cavernicolus.</title>
        <authorList>
            <consortium name="Lawrence Berkeley National Laboratory"/>
            <person name="Nybo J.L."/>
            <person name="Vesth T.C."/>
            <person name="Theobald S."/>
            <person name="Frisvad J.C."/>
            <person name="Larsen T.O."/>
            <person name="Kjaerboelling I."/>
            <person name="Rothschild-Mancinelli K."/>
            <person name="Lyhne E.K."/>
            <person name="Kogle M.E."/>
            <person name="Barry K."/>
            <person name="Clum A."/>
            <person name="Na H."/>
            <person name="Ledsgaard L."/>
            <person name="Lin J."/>
            <person name="Lipzen A."/>
            <person name="Kuo A."/>
            <person name="Riley R."/>
            <person name="Mondo S."/>
            <person name="Labutti K."/>
            <person name="Haridas S."/>
            <person name="Pangalinan J."/>
            <person name="Salamov A.A."/>
            <person name="Simmons B.A."/>
            <person name="Magnuson J.K."/>
            <person name="Chen J."/>
            <person name="Drula E."/>
            <person name="Henrissat B."/>
            <person name="Wiebenga A."/>
            <person name="Lubbers R.J."/>
            <person name="Gomes A.C."/>
            <person name="Macurrencykelacurrency M.R."/>
            <person name="Stajich J."/>
            <person name="Grigoriev I.V."/>
            <person name="Mortensen U.H."/>
            <person name="De Vries R.P."/>
            <person name="Baker S.E."/>
            <person name="Andersen M.R."/>
        </authorList>
    </citation>
    <scope>NUCLEOTIDE SEQUENCE [LARGE SCALE GENOMIC DNA]</scope>
    <source>
        <strain evidence="2 3">CBS 449.75</strain>
    </source>
</reference>
<organism evidence="2 3">
    <name type="scientific">Aspergillus lucknowensis</name>
    <dbReference type="NCBI Taxonomy" id="176173"/>
    <lineage>
        <taxon>Eukaryota</taxon>
        <taxon>Fungi</taxon>
        <taxon>Dikarya</taxon>
        <taxon>Ascomycota</taxon>
        <taxon>Pezizomycotina</taxon>
        <taxon>Eurotiomycetes</taxon>
        <taxon>Eurotiomycetidae</taxon>
        <taxon>Eurotiales</taxon>
        <taxon>Aspergillaceae</taxon>
        <taxon>Aspergillus</taxon>
        <taxon>Aspergillus subgen. Nidulantes</taxon>
    </lineage>
</organism>
<evidence type="ECO:0000313" key="3">
    <source>
        <dbReference type="Proteomes" id="UP001610432"/>
    </source>
</evidence>
<dbReference type="EMBL" id="JBFXLQ010000004">
    <property type="protein sequence ID" value="KAL2871197.1"/>
    <property type="molecule type" value="Genomic_DNA"/>
</dbReference>
<accession>A0ABR4M3N7</accession>
<sequence length="93" mass="10565">MRKIWSKSANPTQQLTVTASEPTAVEGGDHTEAAHLTWFQKCKKCMDRIRENWGPLLAAKDEWDDEYNFSSGRYAGQSSTVVVQRETPDFART</sequence>
<comment type="caution">
    <text evidence="2">The sequence shown here is derived from an EMBL/GenBank/DDBJ whole genome shotgun (WGS) entry which is preliminary data.</text>
</comment>